<evidence type="ECO:0000256" key="1">
    <source>
        <dbReference type="ARBA" id="ARBA00004123"/>
    </source>
</evidence>
<dbReference type="InterPro" id="IPR009057">
    <property type="entry name" value="Homeodomain-like_sf"/>
</dbReference>
<feature type="region of interest" description="Disordered" evidence="5">
    <location>
        <begin position="202"/>
        <end position="246"/>
    </location>
</feature>
<feature type="compositionally biased region" description="Polar residues" evidence="5">
    <location>
        <begin position="216"/>
        <end position="227"/>
    </location>
</feature>
<comment type="caution">
    <text evidence="7">The sequence shown here is derived from an EMBL/GenBank/DDBJ whole genome shotgun (WGS) entry which is preliminary data.</text>
</comment>
<dbReference type="EMBL" id="VOIH02000006">
    <property type="protein sequence ID" value="KAF3445017.1"/>
    <property type="molecule type" value="Genomic_DNA"/>
</dbReference>
<dbReference type="PANTHER" id="PTHR31314">
    <property type="entry name" value="MYB FAMILY TRANSCRIPTION FACTOR PHL7-LIKE"/>
    <property type="match status" value="1"/>
</dbReference>
<feature type="domain" description="HTH myb-type" evidence="6">
    <location>
        <begin position="21"/>
        <end position="81"/>
    </location>
</feature>
<keyword evidence="3" id="KW-0804">Transcription</keyword>
<keyword evidence="8" id="KW-1185">Reference proteome</keyword>
<proteinExistence type="predicted"/>
<dbReference type="GO" id="GO:0005634">
    <property type="term" value="C:nucleus"/>
    <property type="evidence" value="ECO:0007669"/>
    <property type="project" value="UniProtKB-SubCell"/>
</dbReference>
<organism evidence="7 8">
    <name type="scientific">Rhamnella rubrinervis</name>
    <dbReference type="NCBI Taxonomy" id="2594499"/>
    <lineage>
        <taxon>Eukaryota</taxon>
        <taxon>Viridiplantae</taxon>
        <taxon>Streptophyta</taxon>
        <taxon>Embryophyta</taxon>
        <taxon>Tracheophyta</taxon>
        <taxon>Spermatophyta</taxon>
        <taxon>Magnoliopsida</taxon>
        <taxon>eudicotyledons</taxon>
        <taxon>Gunneridae</taxon>
        <taxon>Pentapetalae</taxon>
        <taxon>rosids</taxon>
        <taxon>fabids</taxon>
        <taxon>Rosales</taxon>
        <taxon>Rhamnaceae</taxon>
        <taxon>rhamnoid group</taxon>
        <taxon>Rhamneae</taxon>
        <taxon>Rhamnella</taxon>
    </lineage>
</organism>
<dbReference type="PANTHER" id="PTHR31314:SF113">
    <property type="entry name" value="MYB FAMILY TRANSCRIPTION FACTOR MPH1"/>
    <property type="match status" value="1"/>
</dbReference>
<dbReference type="Gene3D" id="1.10.10.60">
    <property type="entry name" value="Homeodomain-like"/>
    <property type="match status" value="1"/>
</dbReference>
<dbReference type="Proteomes" id="UP000796880">
    <property type="component" value="Unassembled WGS sequence"/>
</dbReference>
<dbReference type="InterPro" id="IPR017930">
    <property type="entry name" value="Myb_dom"/>
</dbReference>
<dbReference type="InterPro" id="IPR001005">
    <property type="entry name" value="SANT/Myb"/>
</dbReference>
<sequence length="246" mass="28582">MIITMKIMKTSQRIGVRKYNKSELPRLRWTPHLHQLFIQAVEGLGGKDKATPKRILQTMSVTGLKISHVKSHLQMYRSTKDHDEDDVVVPTKHFSRKDLHDLHLHVFSDNFSPQRLLGNELTSNRRDFQDKMYPPTGNEILQINEESNCSHHEVLHEDGYRSRYLLNRMATEEEISGVNECCELSLSSATPRTMQRVEKEGQWWHNPTHHDDENHSINSRSTSTDEFSSPDFHSHGNNHINLDLTI</sequence>
<evidence type="ECO:0000256" key="3">
    <source>
        <dbReference type="ARBA" id="ARBA00023163"/>
    </source>
</evidence>
<keyword evidence="4" id="KW-0539">Nucleus</keyword>
<dbReference type="GO" id="GO:0003700">
    <property type="term" value="F:DNA-binding transcription factor activity"/>
    <property type="evidence" value="ECO:0007669"/>
    <property type="project" value="InterPro"/>
</dbReference>
<evidence type="ECO:0000256" key="5">
    <source>
        <dbReference type="SAM" id="MobiDB-lite"/>
    </source>
</evidence>
<keyword evidence="2" id="KW-0805">Transcription regulation</keyword>
<dbReference type="AlphaFoldDB" id="A0A8K0H3F1"/>
<dbReference type="Pfam" id="PF00249">
    <property type="entry name" value="Myb_DNA-binding"/>
    <property type="match status" value="1"/>
</dbReference>
<dbReference type="FunFam" id="1.10.10.60:FF:000007">
    <property type="entry name" value="Two-component response regulator"/>
    <property type="match status" value="1"/>
</dbReference>
<dbReference type="InterPro" id="IPR046955">
    <property type="entry name" value="PHR1-like"/>
</dbReference>
<evidence type="ECO:0000256" key="2">
    <source>
        <dbReference type="ARBA" id="ARBA00023015"/>
    </source>
</evidence>
<evidence type="ECO:0000256" key="4">
    <source>
        <dbReference type="ARBA" id="ARBA00023242"/>
    </source>
</evidence>
<dbReference type="InterPro" id="IPR006447">
    <property type="entry name" value="Myb_dom_plants"/>
</dbReference>
<dbReference type="PROSITE" id="PS51294">
    <property type="entry name" value="HTH_MYB"/>
    <property type="match status" value="1"/>
</dbReference>
<evidence type="ECO:0000313" key="7">
    <source>
        <dbReference type="EMBL" id="KAF3445017.1"/>
    </source>
</evidence>
<name>A0A8K0H3F1_9ROSA</name>
<comment type="subcellular location">
    <subcellularLocation>
        <location evidence="1">Nucleus</location>
    </subcellularLocation>
</comment>
<dbReference type="NCBIfam" id="TIGR01557">
    <property type="entry name" value="myb_SHAQKYF"/>
    <property type="match status" value="1"/>
</dbReference>
<accession>A0A8K0H3F1</accession>
<dbReference type="GO" id="GO:0003677">
    <property type="term" value="F:DNA binding"/>
    <property type="evidence" value="ECO:0007669"/>
    <property type="project" value="InterPro"/>
</dbReference>
<evidence type="ECO:0000313" key="8">
    <source>
        <dbReference type="Proteomes" id="UP000796880"/>
    </source>
</evidence>
<gene>
    <name evidence="7" type="ORF">FNV43_RR14710</name>
</gene>
<dbReference type="SUPFAM" id="SSF46689">
    <property type="entry name" value="Homeodomain-like"/>
    <property type="match status" value="1"/>
</dbReference>
<evidence type="ECO:0000259" key="6">
    <source>
        <dbReference type="PROSITE" id="PS51294"/>
    </source>
</evidence>
<protein>
    <recommendedName>
        <fullName evidence="6">HTH myb-type domain-containing protein</fullName>
    </recommendedName>
</protein>
<reference evidence="7" key="1">
    <citation type="submission" date="2020-03" db="EMBL/GenBank/DDBJ databases">
        <title>A high-quality chromosome-level genome assembly of a woody plant with both climbing and erect habits, Rhamnella rubrinervis.</title>
        <authorList>
            <person name="Lu Z."/>
            <person name="Yang Y."/>
            <person name="Zhu X."/>
            <person name="Sun Y."/>
        </authorList>
    </citation>
    <scope>NUCLEOTIDE SEQUENCE</scope>
    <source>
        <strain evidence="7">BYM</strain>
        <tissue evidence="7">Leaf</tissue>
    </source>
</reference>
<feature type="compositionally biased region" description="Basic and acidic residues" evidence="5">
    <location>
        <begin position="202"/>
        <end position="215"/>
    </location>
</feature>
<dbReference type="OrthoDB" id="551907at2759"/>